<organism evidence="1 2">
    <name type="scientific">Candidatus Thermoflexus japonica</name>
    <dbReference type="NCBI Taxonomy" id="2035417"/>
    <lineage>
        <taxon>Bacteria</taxon>
        <taxon>Bacillati</taxon>
        <taxon>Chloroflexota</taxon>
        <taxon>Thermoflexia</taxon>
        <taxon>Thermoflexales</taxon>
        <taxon>Thermoflexaceae</taxon>
        <taxon>Thermoflexus</taxon>
    </lineage>
</organism>
<gene>
    <name evidence="1" type="ORF">HRbin22_00122</name>
</gene>
<accession>A0A2H5Y386</accession>
<dbReference type="AlphaFoldDB" id="A0A2H5Y386"/>
<sequence length="85" mass="9930">MGMEVWWILLDAEKDEGEPGCYEFQEQAFRIWIEHLGPGRFVITTQTLSPHESASSTGHLKPFIQRCLDQIRRGEVRPARSIIWF</sequence>
<protein>
    <submittedName>
        <fullName evidence="1">Uncharacterized protein</fullName>
    </submittedName>
</protein>
<evidence type="ECO:0000313" key="2">
    <source>
        <dbReference type="Proteomes" id="UP000236642"/>
    </source>
</evidence>
<evidence type="ECO:0000313" key="1">
    <source>
        <dbReference type="EMBL" id="GBD07896.1"/>
    </source>
</evidence>
<reference evidence="2" key="1">
    <citation type="submission" date="2017-09" db="EMBL/GenBank/DDBJ databases">
        <title>Metaegenomics of thermophilic ammonia-oxidizing enrichment culture.</title>
        <authorList>
            <person name="Kato S."/>
            <person name="Suzuki K."/>
        </authorList>
    </citation>
    <scope>NUCLEOTIDE SEQUENCE [LARGE SCALE GENOMIC DNA]</scope>
</reference>
<proteinExistence type="predicted"/>
<dbReference type="Proteomes" id="UP000236642">
    <property type="component" value="Unassembled WGS sequence"/>
</dbReference>
<name>A0A2H5Y386_9CHLR</name>
<comment type="caution">
    <text evidence="1">The sequence shown here is derived from an EMBL/GenBank/DDBJ whole genome shotgun (WGS) entry which is preliminary data.</text>
</comment>
<dbReference type="EMBL" id="BEHY01000002">
    <property type="protein sequence ID" value="GBD07896.1"/>
    <property type="molecule type" value="Genomic_DNA"/>
</dbReference>